<reference evidence="1 2" key="1">
    <citation type="submission" date="2019-06" db="EMBL/GenBank/DDBJ databases">
        <title>Genome Sequence of the Brown Rot Fungal Pathogen Monilinia fructicola.</title>
        <authorList>
            <person name="De Miccolis Angelini R.M."/>
            <person name="Landi L."/>
            <person name="Abate D."/>
            <person name="Pollastro S."/>
            <person name="Romanazzi G."/>
            <person name="Faretra F."/>
        </authorList>
    </citation>
    <scope>NUCLEOTIDE SEQUENCE [LARGE SCALE GENOMIC DNA]</scope>
    <source>
        <strain evidence="1 2">Mfrc123</strain>
    </source>
</reference>
<dbReference type="EMBL" id="VICG01000013">
    <property type="protein sequence ID" value="KAA8565997.1"/>
    <property type="molecule type" value="Genomic_DNA"/>
</dbReference>
<dbReference type="AlphaFoldDB" id="A0A5M9JB51"/>
<accession>A0A5M9JB51</accession>
<evidence type="ECO:0000313" key="2">
    <source>
        <dbReference type="Proteomes" id="UP000322873"/>
    </source>
</evidence>
<protein>
    <submittedName>
        <fullName evidence="1">Uncharacterized protein</fullName>
    </submittedName>
</protein>
<keyword evidence="2" id="KW-1185">Reference proteome</keyword>
<gene>
    <name evidence="1" type="ORF">EYC84_009798</name>
</gene>
<organism evidence="1 2">
    <name type="scientific">Monilinia fructicola</name>
    <name type="common">Brown rot fungus</name>
    <name type="synonym">Ciboria fructicola</name>
    <dbReference type="NCBI Taxonomy" id="38448"/>
    <lineage>
        <taxon>Eukaryota</taxon>
        <taxon>Fungi</taxon>
        <taxon>Dikarya</taxon>
        <taxon>Ascomycota</taxon>
        <taxon>Pezizomycotina</taxon>
        <taxon>Leotiomycetes</taxon>
        <taxon>Helotiales</taxon>
        <taxon>Sclerotiniaceae</taxon>
        <taxon>Monilinia</taxon>
    </lineage>
</organism>
<dbReference type="Proteomes" id="UP000322873">
    <property type="component" value="Unassembled WGS sequence"/>
</dbReference>
<evidence type="ECO:0000313" key="1">
    <source>
        <dbReference type="EMBL" id="KAA8565997.1"/>
    </source>
</evidence>
<name>A0A5M9JB51_MONFR</name>
<comment type="caution">
    <text evidence="1">The sequence shown here is derived from an EMBL/GenBank/DDBJ whole genome shotgun (WGS) entry which is preliminary data.</text>
</comment>
<sequence length="197" mass="23155">MFLKAQIQLFAIPSHFTVCNEIESAKIRKGKKKELQLHNSPFDFSYIVGPQVHRIIQHRTIQSYNNHTIRYIHSIHSIHSITLHYSIVSENALLLPHSPTSVTSFLPPHFQVPQLFSSTLHTHNIHTHIHTHTHTHTHTYTSTSTSTFTYTHTQQPSPRFFFFQQQQQQQQQQRTLFNHPQLNTPFENSSFQYDPIR</sequence>
<proteinExistence type="predicted"/>